<evidence type="ECO:0000313" key="5">
    <source>
        <dbReference type="EMBL" id="MDI5971132.1"/>
    </source>
</evidence>
<keyword evidence="6" id="KW-1185">Reference proteome</keyword>
<dbReference type="EMBL" id="JABXJJ020000020">
    <property type="protein sequence ID" value="MDI5971132.1"/>
    <property type="molecule type" value="Genomic_DNA"/>
</dbReference>
<evidence type="ECO:0000256" key="1">
    <source>
        <dbReference type="PROSITE-ProRule" id="PRU00169"/>
    </source>
</evidence>
<dbReference type="Proteomes" id="UP001156398">
    <property type="component" value="Unassembled WGS sequence"/>
</dbReference>
<feature type="domain" description="Response regulatory" evidence="3">
    <location>
        <begin position="157"/>
        <end position="278"/>
    </location>
</feature>
<dbReference type="PROSITE" id="PS50110">
    <property type="entry name" value="RESPONSE_REGULATORY"/>
    <property type="match status" value="1"/>
</dbReference>
<sequence>MRRTDHTPTPATPRLEPNDLVAFADRAVEDLAHYLAGLDFGPGARAAGGTAPAEPAGPGQSPGQVAAPEPAGALARLHALAQLRQAVERRADLEAQAAAHAGAGYPQLGTAWGMSRQGARRRWPGLAPGARTTTPVPATPTIRRTAVHALVPARPYNVLLIEDDPADALLVEEALIERQMTRTVHRVEDGVAALEYLRDTANARPDLIVLDLNMPRMSGRELLTILKDDADLSVIPVVVLTTSGAPDDIHNAYAQHANAYVTKPVNLDDFIQSVHSIDTFFLDTAQPLPADE</sequence>
<dbReference type="PANTHER" id="PTHR44520">
    <property type="entry name" value="RESPONSE REGULATOR RCP1-RELATED"/>
    <property type="match status" value="1"/>
</dbReference>
<dbReference type="SMART" id="SM00448">
    <property type="entry name" value="REC"/>
    <property type="match status" value="1"/>
</dbReference>
<evidence type="ECO:0000256" key="2">
    <source>
        <dbReference type="SAM" id="MobiDB-lite"/>
    </source>
</evidence>
<dbReference type="GO" id="GO:0000160">
    <property type="term" value="P:phosphorelay signal transduction system"/>
    <property type="evidence" value="ECO:0007669"/>
    <property type="project" value="InterPro"/>
</dbReference>
<comment type="caution">
    <text evidence="5">The sequence shown here is derived from an EMBL/GenBank/DDBJ whole genome shotgun (WGS) entry which is preliminary data.</text>
</comment>
<reference evidence="5 6" key="1">
    <citation type="submission" date="2023-05" db="EMBL/GenBank/DDBJ databases">
        <title>Streptantibioticus silvisoli sp. nov., acidotolerant actinomycetes 1 from pine litter.</title>
        <authorList>
            <person name="Swiecimska M."/>
            <person name="Golinska P."/>
            <person name="Sangal V."/>
            <person name="Wachnowicz B."/>
            <person name="Goodfellow M."/>
        </authorList>
    </citation>
    <scope>NUCLEOTIDE SEQUENCE</scope>
    <source>
        <strain evidence="5">SL13</strain>
        <strain evidence="4 6">SL54</strain>
    </source>
</reference>
<evidence type="ECO:0000313" key="6">
    <source>
        <dbReference type="Proteomes" id="UP001156398"/>
    </source>
</evidence>
<dbReference type="PANTHER" id="PTHR44520:SF2">
    <property type="entry name" value="RESPONSE REGULATOR RCP1"/>
    <property type="match status" value="1"/>
</dbReference>
<dbReference type="SUPFAM" id="SSF52172">
    <property type="entry name" value="CheY-like"/>
    <property type="match status" value="1"/>
</dbReference>
<dbReference type="InterPro" id="IPR011006">
    <property type="entry name" value="CheY-like_superfamily"/>
</dbReference>
<gene>
    <name evidence="4" type="ORF">POF43_019435</name>
    <name evidence="5" type="ORF">POF50_017570</name>
</gene>
<dbReference type="InterPro" id="IPR052893">
    <property type="entry name" value="TCS_response_regulator"/>
</dbReference>
<evidence type="ECO:0000313" key="4">
    <source>
        <dbReference type="EMBL" id="MDI5964869.1"/>
    </source>
</evidence>
<keyword evidence="1" id="KW-0597">Phosphoprotein</keyword>
<protein>
    <submittedName>
        <fullName evidence="5">Response regulator</fullName>
    </submittedName>
</protein>
<proteinExistence type="predicted"/>
<dbReference type="RefSeq" id="WP_271313398.1">
    <property type="nucleotide sequence ID" value="NZ_JAAGKO020000028.1"/>
</dbReference>
<name>A0AA90H647_9ACTN</name>
<dbReference type="Pfam" id="PF00072">
    <property type="entry name" value="Response_reg"/>
    <property type="match status" value="1"/>
</dbReference>
<dbReference type="CDD" id="cd17557">
    <property type="entry name" value="REC_Rcp-like"/>
    <property type="match status" value="1"/>
</dbReference>
<dbReference type="EMBL" id="JAAGKO020000028">
    <property type="protein sequence ID" value="MDI5964869.1"/>
    <property type="molecule type" value="Genomic_DNA"/>
</dbReference>
<dbReference type="Gene3D" id="3.40.50.2300">
    <property type="match status" value="1"/>
</dbReference>
<dbReference type="AlphaFoldDB" id="A0AA90H647"/>
<accession>A0AA90H647</accession>
<evidence type="ECO:0000259" key="3">
    <source>
        <dbReference type="PROSITE" id="PS50110"/>
    </source>
</evidence>
<feature type="compositionally biased region" description="Low complexity" evidence="2">
    <location>
        <begin position="46"/>
        <end position="59"/>
    </location>
</feature>
<dbReference type="InterPro" id="IPR001789">
    <property type="entry name" value="Sig_transdc_resp-reg_receiver"/>
</dbReference>
<organism evidence="5">
    <name type="scientific">Streptantibioticus silvisoli</name>
    <dbReference type="NCBI Taxonomy" id="2705255"/>
    <lineage>
        <taxon>Bacteria</taxon>
        <taxon>Bacillati</taxon>
        <taxon>Actinomycetota</taxon>
        <taxon>Actinomycetes</taxon>
        <taxon>Kitasatosporales</taxon>
        <taxon>Streptomycetaceae</taxon>
        <taxon>Streptantibioticus</taxon>
    </lineage>
</organism>
<feature type="region of interest" description="Disordered" evidence="2">
    <location>
        <begin position="46"/>
        <end position="68"/>
    </location>
</feature>
<feature type="modified residue" description="4-aspartylphosphate" evidence="1">
    <location>
        <position position="211"/>
    </location>
</feature>